<evidence type="ECO:0000313" key="3">
    <source>
        <dbReference type="Proteomes" id="UP001501521"/>
    </source>
</evidence>
<evidence type="ECO:0000259" key="1">
    <source>
        <dbReference type="Pfam" id="PF08044"/>
    </source>
</evidence>
<proteinExistence type="predicted"/>
<gene>
    <name evidence="2" type="ORF">GCM10025789_08690</name>
</gene>
<dbReference type="InterPro" id="IPR012551">
    <property type="entry name" value="DUF1707_SHOCT-like"/>
</dbReference>
<organism evidence="2 3">
    <name type="scientific">Tessaracoccus lubricantis</name>
    <dbReference type="NCBI Taxonomy" id="545543"/>
    <lineage>
        <taxon>Bacteria</taxon>
        <taxon>Bacillati</taxon>
        <taxon>Actinomycetota</taxon>
        <taxon>Actinomycetes</taxon>
        <taxon>Propionibacteriales</taxon>
        <taxon>Propionibacteriaceae</taxon>
        <taxon>Tessaracoccus</taxon>
    </lineage>
</organism>
<keyword evidence="3" id="KW-1185">Reference proteome</keyword>
<dbReference type="Pfam" id="PF08044">
    <property type="entry name" value="DUF1707"/>
    <property type="match status" value="1"/>
</dbReference>
<evidence type="ECO:0000313" key="2">
    <source>
        <dbReference type="EMBL" id="GAA4893741.1"/>
    </source>
</evidence>
<dbReference type="Proteomes" id="UP001501521">
    <property type="component" value="Unassembled WGS sequence"/>
</dbReference>
<comment type="caution">
    <text evidence="2">The sequence shown here is derived from an EMBL/GenBank/DDBJ whole genome shotgun (WGS) entry which is preliminary data.</text>
</comment>
<dbReference type="PANTHER" id="PTHR40763:SF5">
    <property type="entry name" value="MEMBRANE PROTEIN"/>
    <property type="match status" value="1"/>
</dbReference>
<name>A0ABP9FB31_9ACTN</name>
<feature type="domain" description="DUF1707" evidence="1">
    <location>
        <begin position="1"/>
        <end position="53"/>
    </location>
</feature>
<protein>
    <recommendedName>
        <fullName evidence="1">DUF1707 domain-containing protein</fullName>
    </recommendedName>
</protein>
<sequence>MRAGDSDRDHTLTIIQRAYEAGRLDLDEMRERQEKALKSRYTDELPALVVDLPEGSELVARPAHAPAANAPRYEALPATAPGDGGFNVAIMSGRDVLVEPGTREVGCLSFWGGNNYDLTQAMGPGRIVTMTLNSIMGGCNVHVPPGVRVIDQSVALMGGNDIHARAQGDGSNGTVVIKGLQFWGGNDVKLRQ</sequence>
<dbReference type="PANTHER" id="PTHR40763">
    <property type="entry name" value="MEMBRANE PROTEIN-RELATED"/>
    <property type="match status" value="1"/>
</dbReference>
<accession>A0ABP9FB31</accession>
<dbReference type="EMBL" id="BAABLV010000013">
    <property type="protein sequence ID" value="GAA4893741.1"/>
    <property type="molecule type" value="Genomic_DNA"/>
</dbReference>
<reference evidence="3" key="1">
    <citation type="journal article" date="2019" name="Int. J. Syst. Evol. Microbiol.">
        <title>The Global Catalogue of Microorganisms (GCM) 10K type strain sequencing project: providing services to taxonomists for standard genome sequencing and annotation.</title>
        <authorList>
            <consortium name="The Broad Institute Genomics Platform"/>
            <consortium name="The Broad Institute Genome Sequencing Center for Infectious Disease"/>
            <person name="Wu L."/>
            <person name="Ma J."/>
        </authorList>
    </citation>
    <scope>NUCLEOTIDE SEQUENCE [LARGE SCALE GENOMIC DNA]</scope>
    <source>
        <strain evidence="3">JCM 19125</strain>
    </source>
</reference>